<dbReference type="AlphaFoldDB" id="A0AAW4NSF1"/>
<feature type="domain" description="UvrD-like helicase ATP-binding" evidence="11">
    <location>
        <begin position="3"/>
        <end position="289"/>
    </location>
</feature>
<evidence type="ECO:0000256" key="3">
    <source>
        <dbReference type="ARBA" id="ARBA00022806"/>
    </source>
</evidence>
<evidence type="ECO:0000256" key="2">
    <source>
        <dbReference type="ARBA" id="ARBA00022801"/>
    </source>
</evidence>
<dbReference type="InterPro" id="IPR014017">
    <property type="entry name" value="DNA_helicase_UvrD-like_C"/>
</dbReference>
<dbReference type="Proteomes" id="UP001196873">
    <property type="component" value="Unassembled WGS sequence"/>
</dbReference>
<keyword evidence="4 10" id="KW-0067">ATP-binding</keyword>
<dbReference type="Pfam" id="PF13361">
    <property type="entry name" value="UvrD_C"/>
    <property type="match status" value="1"/>
</dbReference>
<dbReference type="RefSeq" id="WP_219427769.1">
    <property type="nucleotide sequence ID" value="NZ_JAHXRD010000009.1"/>
</dbReference>
<evidence type="ECO:0000256" key="10">
    <source>
        <dbReference type="PROSITE-ProRule" id="PRU00560"/>
    </source>
</evidence>
<organism evidence="13 14">
    <name type="scientific">Segatella salivae</name>
    <dbReference type="NCBI Taxonomy" id="228604"/>
    <lineage>
        <taxon>Bacteria</taxon>
        <taxon>Pseudomonadati</taxon>
        <taxon>Bacteroidota</taxon>
        <taxon>Bacteroidia</taxon>
        <taxon>Bacteroidales</taxon>
        <taxon>Prevotellaceae</taxon>
        <taxon>Segatella</taxon>
    </lineage>
</organism>
<dbReference type="PANTHER" id="PTHR11070:SF2">
    <property type="entry name" value="ATP-DEPENDENT DNA HELICASE SRS2"/>
    <property type="match status" value="1"/>
</dbReference>
<dbReference type="GO" id="GO:0016787">
    <property type="term" value="F:hydrolase activity"/>
    <property type="evidence" value="ECO:0007669"/>
    <property type="project" value="UniProtKB-UniRule"/>
</dbReference>
<dbReference type="GO" id="GO:0005829">
    <property type="term" value="C:cytosol"/>
    <property type="evidence" value="ECO:0007669"/>
    <property type="project" value="TreeGrafter"/>
</dbReference>
<comment type="catalytic activity">
    <reaction evidence="6">
        <text>Couples ATP hydrolysis with the unwinding of duplex DNA by translocating in the 3'-5' direction.</text>
        <dbReference type="EC" id="5.6.2.4"/>
    </reaction>
</comment>
<evidence type="ECO:0000313" key="13">
    <source>
        <dbReference type="EMBL" id="MBW4865589.1"/>
    </source>
</evidence>
<keyword evidence="3 10" id="KW-0347">Helicase</keyword>
<keyword evidence="5" id="KW-0413">Isomerase</keyword>
<dbReference type="InterPro" id="IPR000212">
    <property type="entry name" value="DNA_helicase_UvrD/REP"/>
</dbReference>
<dbReference type="GO" id="GO:0000725">
    <property type="term" value="P:recombinational repair"/>
    <property type="evidence" value="ECO:0007669"/>
    <property type="project" value="TreeGrafter"/>
</dbReference>
<dbReference type="GO" id="GO:0043138">
    <property type="term" value="F:3'-5' DNA helicase activity"/>
    <property type="evidence" value="ECO:0007669"/>
    <property type="project" value="UniProtKB-EC"/>
</dbReference>
<protein>
    <recommendedName>
        <fullName evidence="7">DNA 3'-5' helicase</fullName>
        <ecNumber evidence="7">5.6.2.4</ecNumber>
    </recommendedName>
    <alternativeName>
        <fullName evidence="8">DNA 3'-5' helicase II</fullName>
    </alternativeName>
</protein>
<gene>
    <name evidence="13" type="ORF">KZY68_06095</name>
</gene>
<dbReference type="PANTHER" id="PTHR11070">
    <property type="entry name" value="UVRD / RECB / PCRA DNA HELICASE FAMILY MEMBER"/>
    <property type="match status" value="1"/>
</dbReference>
<keyword evidence="2 10" id="KW-0378">Hydrolase</keyword>
<evidence type="ECO:0000256" key="9">
    <source>
        <dbReference type="ARBA" id="ARBA00048988"/>
    </source>
</evidence>
<dbReference type="InterPro" id="IPR014016">
    <property type="entry name" value="UvrD-like_ATP-bd"/>
</dbReference>
<dbReference type="EC" id="5.6.2.4" evidence="7"/>
<dbReference type="EMBL" id="JAHXRF010000008">
    <property type="protein sequence ID" value="MBW4865589.1"/>
    <property type="molecule type" value="Genomic_DNA"/>
</dbReference>
<comment type="caution">
    <text evidence="13">The sequence shown here is derived from an EMBL/GenBank/DDBJ whole genome shotgun (WGS) entry which is preliminary data.</text>
</comment>
<keyword evidence="1 10" id="KW-0547">Nucleotide-binding</keyword>
<evidence type="ECO:0000256" key="8">
    <source>
        <dbReference type="ARBA" id="ARBA00034923"/>
    </source>
</evidence>
<feature type="domain" description="UvrD-like helicase C-terminal" evidence="12">
    <location>
        <begin position="290"/>
        <end position="573"/>
    </location>
</feature>
<name>A0AAW4NSF1_9BACT</name>
<dbReference type="GO" id="GO:0005524">
    <property type="term" value="F:ATP binding"/>
    <property type="evidence" value="ECO:0007669"/>
    <property type="project" value="UniProtKB-UniRule"/>
</dbReference>
<evidence type="ECO:0000256" key="4">
    <source>
        <dbReference type="ARBA" id="ARBA00022840"/>
    </source>
</evidence>
<dbReference type="Pfam" id="PF00580">
    <property type="entry name" value="UvrD-helicase"/>
    <property type="match status" value="1"/>
</dbReference>
<proteinExistence type="predicted"/>
<dbReference type="GO" id="GO:0003677">
    <property type="term" value="F:DNA binding"/>
    <property type="evidence" value="ECO:0007669"/>
    <property type="project" value="InterPro"/>
</dbReference>
<dbReference type="GO" id="GO:0033202">
    <property type="term" value="C:DNA helicase complex"/>
    <property type="evidence" value="ECO:0007669"/>
    <property type="project" value="TreeGrafter"/>
</dbReference>
<dbReference type="CDD" id="cd17932">
    <property type="entry name" value="DEXQc_UvrD"/>
    <property type="match status" value="1"/>
</dbReference>
<dbReference type="Pfam" id="PF21196">
    <property type="entry name" value="PcrA_UvrD_tudor"/>
    <property type="match status" value="1"/>
</dbReference>
<evidence type="ECO:0000256" key="5">
    <source>
        <dbReference type="ARBA" id="ARBA00023235"/>
    </source>
</evidence>
<accession>A0AAW4NSF1</accession>
<sequence length="761" mass="87669">MNLELNDGQRAAVEYCDGPQLVIAGAGSGKTRVLTYKIAYLIDEKQYEPWSILALTFTNKAANEMRNRIARVVGQDRTRYLYMGTFHSIFSRILRVEAEKLGYSKQFTIYDESDSRSLLKSIIKEMQLDDKVYKPASVHAKISMAKNHLILPNAYAVDQAALKRDEQNRQGQIYQIYQTYQQRLQTANAMDFDDLLVLTWRLFKEHDDIRIKYAERFKYVLVDEYQDTNYVQQCIVLQLTQEHHHVCAVGDDAQSIYGFRGANIDNILDFQKIYPETKLFKLEQNYRSTQNIVQAANSLILHNKRQIHKDVYSRNAKGEKLVLRPVYSDKEEAAVVCRYIKQLQLKEHFNYSDFAILYRTNSQSRIFEEEMRRQTIPYRIFGGMSFYQRKEIKDVLAYFRVVVNPEDEEAIRRIINYPTRGIGASTIEKIIACAHLNHESFWSILNSPVKFGLKVNNGTLNKLRSFTELMSSFIEKVDTMDAYQLGVKIIQESEINKDIFSSTDPEAISRQENIEEFVNGLQDFVESRCEEGREEYSKLTDFLQEVSLLTDVESDDDKEGEKVSLMTIHAAKGLEFPTVFIVGMEENIFPSPMSSSSARELEEERRLLYVAITRAEQYCFLTCAKNRWRYGKLEFGTPSRFLNEIDPAFMEIFSDDFVSERPSRPVSPKPAFTAASIRPAKLRPVKIPPVAPKNYAEQSTSQTISTADGLKIGSVIEHQRFGIGTVVNIEGMGENQKATVNFKNTGQKVLLLKFARYSIIE</sequence>
<evidence type="ECO:0000256" key="7">
    <source>
        <dbReference type="ARBA" id="ARBA00034808"/>
    </source>
</evidence>
<evidence type="ECO:0000256" key="6">
    <source>
        <dbReference type="ARBA" id="ARBA00034617"/>
    </source>
</evidence>
<evidence type="ECO:0000259" key="11">
    <source>
        <dbReference type="PROSITE" id="PS51198"/>
    </source>
</evidence>
<evidence type="ECO:0000259" key="12">
    <source>
        <dbReference type="PROSITE" id="PS51217"/>
    </source>
</evidence>
<evidence type="ECO:0000313" key="14">
    <source>
        <dbReference type="Proteomes" id="UP001196873"/>
    </source>
</evidence>
<feature type="binding site" evidence="10">
    <location>
        <begin position="24"/>
        <end position="31"/>
    </location>
    <ligand>
        <name>ATP</name>
        <dbReference type="ChEBI" id="CHEBI:30616"/>
    </ligand>
</feature>
<dbReference type="PROSITE" id="PS51198">
    <property type="entry name" value="UVRD_HELICASE_ATP_BIND"/>
    <property type="match status" value="1"/>
</dbReference>
<dbReference type="PROSITE" id="PS51217">
    <property type="entry name" value="UVRD_HELICASE_CTER"/>
    <property type="match status" value="1"/>
</dbReference>
<evidence type="ECO:0000256" key="1">
    <source>
        <dbReference type="ARBA" id="ARBA00022741"/>
    </source>
</evidence>
<reference evidence="13" key="1">
    <citation type="submission" date="2021-07" db="EMBL/GenBank/DDBJ databases">
        <title>Genomic diversity and antimicrobial resistance of Prevotella spp. isolated from chronic lung disease airways.</title>
        <authorList>
            <person name="Webb K.A."/>
            <person name="Olagoke O.S."/>
            <person name="Baird T."/>
            <person name="Neill J."/>
            <person name="Pham A."/>
            <person name="Wells T.J."/>
            <person name="Ramsay K.A."/>
            <person name="Bell S.C."/>
            <person name="Sarovich D.S."/>
            <person name="Price E.P."/>
        </authorList>
    </citation>
    <scope>NUCLEOTIDE SEQUENCE</scope>
    <source>
        <strain evidence="13">SCHI0047.S.3</strain>
    </source>
</reference>
<comment type="catalytic activity">
    <reaction evidence="9">
        <text>ATP + H2O = ADP + phosphate + H(+)</text>
        <dbReference type="Rhea" id="RHEA:13065"/>
        <dbReference type="ChEBI" id="CHEBI:15377"/>
        <dbReference type="ChEBI" id="CHEBI:15378"/>
        <dbReference type="ChEBI" id="CHEBI:30616"/>
        <dbReference type="ChEBI" id="CHEBI:43474"/>
        <dbReference type="ChEBI" id="CHEBI:456216"/>
        <dbReference type="EC" id="5.6.2.4"/>
    </reaction>
</comment>